<evidence type="ECO:0000256" key="1">
    <source>
        <dbReference type="ARBA" id="ARBA00004141"/>
    </source>
</evidence>
<dbReference type="EMBL" id="DVHM01000143">
    <property type="protein sequence ID" value="HIR71348.1"/>
    <property type="molecule type" value="Genomic_DNA"/>
</dbReference>
<reference evidence="6" key="2">
    <citation type="journal article" date="2021" name="PeerJ">
        <title>Extensive microbial diversity within the chicken gut microbiome revealed by metagenomics and culture.</title>
        <authorList>
            <person name="Gilroy R."/>
            <person name="Ravi A."/>
            <person name="Getino M."/>
            <person name="Pursley I."/>
            <person name="Horton D.L."/>
            <person name="Alikhan N.F."/>
            <person name="Baker D."/>
            <person name="Gharbi K."/>
            <person name="Hall N."/>
            <person name="Watson M."/>
            <person name="Adriaenssens E.M."/>
            <person name="Foster-Nyarko E."/>
            <person name="Jarju S."/>
            <person name="Secka A."/>
            <person name="Antonio M."/>
            <person name="Oren A."/>
            <person name="Chaudhuri R.R."/>
            <person name="La Ragione R."/>
            <person name="Hildebrand F."/>
            <person name="Pallen M.J."/>
        </authorList>
    </citation>
    <scope>NUCLEOTIDE SEQUENCE</scope>
    <source>
        <strain evidence="6">ChiSjej5B23-6657</strain>
    </source>
</reference>
<gene>
    <name evidence="6" type="ORF">IAA55_08710</name>
</gene>
<dbReference type="AlphaFoldDB" id="A0A9D1EAR7"/>
<dbReference type="Pfam" id="PF02361">
    <property type="entry name" value="CbiQ"/>
    <property type="match status" value="1"/>
</dbReference>
<reference evidence="6" key="1">
    <citation type="submission" date="2020-10" db="EMBL/GenBank/DDBJ databases">
        <authorList>
            <person name="Gilroy R."/>
        </authorList>
    </citation>
    <scope>NUCLEOTIDE SEQUENCE</scope>
    <source>
        <strain evidence="6">ChiSjej5B23-6657</strain>
    </source>
</reference>
<dbReference type="GO" id="GO:0005886">
    <property type="term" value="C:plasma membrane"/>
    <property type="evidence" value="ECO:0007669"/>
    <property type="project" value="UniProtKB-ARBA"/>
</dbReference>
<feature type="transmembrane region" description="Helical" evidence="5">
    <location>
        <begin position="203"/>
        <end position="223"/>
    </location>
</feature>
<feature type="transmembrane region" description="Helical" evidence="5">
    <location>
        <begin position="12"/>
        <end position="29"/>
    </location>
</feature>
<organism evidence="6 7">
    <name type="scientific">Candidatus Pullilachnospira gallistercoris</name>
    <dbReference type="NCBI Taxonomy" id="2840911"/>
    <lineage>
        <taxon>Bacteria</taxon>
        <taxon>Bacillati</taxon>
        <taxon>Bacillota</taxon>
        <taxon>Clostridia</taxon>
        <taxon>Lachnospirales</taxon>
        <taxon>Lachnospiraceae</taxon>
        <taxon>Lachnospiraceae incertae sedis</taxon>
        <taxon>Candidatus Pullilachnospira</taxon>
    </lineage>
</organism>
<sequence length="224" mass="24449">MSEALQVKRPIYPLLGMILAVYVVVFALLSAKSDYCIFFLIGIWALFLLYGYWKACLAILPVAAFLSLILAGLTWVISRDAGDTMAAVNRILALCVGVIPGLALPPVLLVRNCSALKLPRMLTLGMMITLNFFPLLGDEVRKVREAMKTRGAGSLLSPGIFYRAFLIPLIVRVVNISDTLALSVETRGFAEGEAYSVYRTVNVRPRDVVFVLLVVLVTGLAVAI</sequence>
<evidence type="ECO:0000256" key="4">
    <source>
        <dbReference type="ARBA" id="ARBA00023136"/>
    </source>
</evidence>
<dbReference type="Proteomes" id="UP000823912">
    <property type="component" value="Unassembled WGS sequence"/>
</dbReference>
<feature type="transmembrane region" description="Helical" evidence="5">
    <location>
        <begin position="90"/>
        <end position="109"/>
    </location>
</feature>
<evidence type="ECO:0000313" key="7">
    <source>
        <dbReference type="Proteomes" id="UP000823912"/>
    </source>
</evidence>
<comment type="caution">
    <text evidence="6">The sequence shown here is derived from an EMBL/GenBank/DDBJ whole genome shotgun (WGS) entry which is preliminary data.</text>
</comment>
<evidence type="ECO:0000256" key="5">
    <source>
        <dbReference type="SAM" id="Phobius"/>
    </source>
</evidence>
<accession>A0A9D1EAR7</accession>
<dbReference type="InterPro" id="IPR003339">
    <property type="entry name" value="ABC/ECF_trnsptr_transmembrane"/>
</dbReference>
<feature type="transmembrane region" description="Helical" evidence="5">
    <location>
        <begin position="59"/>
        <end position="78"/>
    </location>
</feature>
<evidence type="ECO:0000313" key="6">
    <source>
        <dbReference type="EMBL" id="HIR71348.1"/>
    </source>
</evidence>
<comment type="subcellular location">
    <subcellularLocation>
        <location evidence="1">Membrane</location>
        <topology evidence="1">Multi-pass membrane protein</topology>
    </subcellularLocation>
</comment>
<evidence type="ECO:0000256" key="3">
    <source>
        <dbReference type="ARBA" id="ARBA00022989"/>
    </source>
</evidence>
<protein>
    <recommendedName>
        <fullName evidence="8">Energy-coupling factor transporter transmembrane protein EcfT</fullName>
    </recommendedName>
</protein>
<evidence type="ECO:0000256" key="2">
    <source>
        <dbReference type="ARBA" id="ARBA00022692"/>
    </source>
</evidence>
<proteinExistence type="predicted"/>
<evidence type="ECO:0008006" key="8">
    <source>
        <dbReference type="Google" id="ProtNLM"/>
    </source>
</evidence>
<dbReference type="CDD" id="cd16914">
    <property type="entry name" value="EcfT"/>
    <property type="match status" value="1"/>
</dbReference>
<keyword evidence="4 5" id="KW-0472">Membrane</keyword>
<keyword evidence="2 5" id="KW-0812">Transmembrane</keyword>
<feature type="transmembrane region" description="Helical" evidence="5">
    <location>
        <begin position="36"/>
        <end position="53"/>
    </location>
</feature>
<feature type="transmembrane region" description="Helical" evidence="5">
    <location>
        <begin position="121"/>
        <end position="140"/>
    </location>
</feature>
<name>A0A9D1EAR7_9FIRM</name>
<keyword evidence="3 5" id="KW-1133">Transmembrane helix</keyword>